<evidence type="ECO:0000256" key="1">
    <source>
        <dbReference type="ARBA" id="ARBA00023125"/>
    </source>
</evidence>
<organism evidence="3 4">
    <name type="scientific">Aphanomyces euteiches</name>
    <dbReference type="NCBI Taxonomy" id="100861"/>
    <lineage>
        <taxon>Eukaryota</taxon>
        <taxon>Sar</taxon>
        <taxon>Stramenopiles</taxon>
        <taxon>Oomycota</taxon>
        <taxon>Saprolegniomycetes</taxon>
        <taxon>Saprolegniales</taxon>
        <taxon>Verrucalvaceae</taxon>
        <taxon>Aphanomyces</taxon>
    </lineage>
</organism>
<evidence type="ECO:0000313" key="3">
    <source>
        <dbReference type="EMBL" id="KAF0723259.1"/>
    </source>
</evidence>
<keyword evidence="1" id="KW-0238">DNA-binding</keyword>
<dbReference type="GO" id="GO:0003677">
    <property type="term" value="F:DNA binding"/>
    <property type="evidence" value="ECO:0007669"/>
    <property type="project" value="UniProtKB-KW"/>
</dbReference>
<dbReference type="Gene3D" id="1.10.150.130">
    <property type="match status" value="1"/>
</dbReference>
<name>A0A6G0W818_9STRA</name>
<accession>A0A6G0W818</accession>
<dbReference type="EMBL" id="VJMJ01000312">
    <property type="protein sequence ID" value="KAF0723259.1"/>
    <property type="molecule type" value="Genomic_DNA"/>
</dbReference>
<dbReference type="InterPro" id="IPR010998">
    <property type="entry name" value="Integrase_recombinase_N"/>
</dbReference>
<evidence type="ECO:0000259" key="2">
    <source>
        <dbReference type="PROSITE" id="PS51900"/>
    </source>
</evidence>
<reference evidence="3 4" key="1">
    <citation type="submission" date="2019-07" db="EMBL/GenBank/DDBJ databases">
        <title>Genomics analysis of Aphanomyces spp. identifies a new class of oomycete effector associated with host adaptation.</title>
        <authorList>
            <person name="Gaulin E."/>
        </authorList>
    </citation>
    <scope>NUCLEOTIDE SEQUENCE [LARGE SCALE GENOMIC DNA]</scope>
    <source>
        <strain evidence="3 4">ATCC 201684</strain>
    </source>
</reference>
<proteinExistence type="predicted"/>
<dbReference type="SUPFAM" id="SSF47823">
    <property type="entry name" value="lambda integrase-like, N-terminal domain"/>
    <property type="match status" value="1"/>
</dbReference>
<dbReference type="InterPro" id="IPR044068">
    <property type="entry name" value="CB"/>
</dbReference>
<dbReference type="AlphaFoldDB" id="A0A6G0W818"/>
<protein>
    <recommendedName>
        <fullName evidence="2">Core-binding (CB) domain-containing protein</fullName>
    </recommendedName>
</protein>
<dbReference type="VEuPathDB" id="FungiDB:AeMF1_013986"/>
<sequence length="148" mass="17209">MPVEDFTIQRARAKRISDSTRKGYISGLRQIVKWIKETNMTHLLTVNDNGGEIIDLTVFTYEHFKQFIIHTMQSKDLEPNTLSKYRSSIKSHYKDMRMPIPDDYGEDLKEILSGKCMLRSCKLVKKLPGERNPFIMLFTQTFAKSPCS</sequence>
<gene>
    <name evidence="3" type="ORF">Ae201684_017778</name>
</gene>
<dbReference type="Proteomes" id="UP000481153">
    <property type="component" value="Unassembled WGS sequence"/>
</dbReference>
<feature type="domain" description="Core-binding (CB)" evidence="2">
    <location>
        <begin position="1"/>
        <end position="97"/>
    </location>
</feature>
<evidence type="ECO:0000313" key="4">
    <source>
        <dbReference type="Proteomes" id="UP000481153"/>
    </source>
</evidence>
<dbReference type="PROSITE" id="PS51900">
    <property type="entry name" value="CB"/>
    <property type="match status" value="1"/>
</dbReference>
<keyword evidence="4" id="KW-1185">Reference proteome</keyword>
<comment type="caution">
    <text evidence="3">The sequence shown here is derived from an EMBL/GenBank/DDBJ whole genome shotgun (WGS) entry which is preliminary data.</text>
</comment>